<organism evidence="2 3">
    <name type="scientific">Thermomonospora echinospora</name>
    <dbReference type="NCBI Taxonomy" id="1992"/>
    <lineage>
        <taxon>Bacteria</taxon>
        <taxon>Bacillati</taxon>
        <taxon>Actinomycetota</taxon>
        <taxon>Actinomycetes</taxon>
        <taxon>Streptosporangiales</taxon>
        <taxon>Thermomonosporaceae</taxon>
        <taxon>Thermomonospora</taxon>
    </lineage>
</organism>
<protein>
    <recommendedName>
        <fullName evidence="4">Carboxypeptidase regulatory-like domain-containing protein</fullName>
    </recommendedName>
</protein>
<feature type="chain" id="PRO_5009292772" description="Carboxypeptidase regulatory-like domain-containing protein" evidence="1">
    <location>
        <begin position="29"/>
        <end position="649"/>
    </location>
</feature>
<keyword evidence="1" id="KW-0732">Signal</keyword>
<accession>A0A1H6AK51</accession>
<sequence length="649" mass="70362">MRRLGSCALVLVLAGSMVVGPIAGHAAADNTGIAVWATLDRMDPAHPVDLDLWASSPKGITAVRVKLRHLKRDAEPYAVVEDFTLYQGDDKDGRWRAAYPVDIEARPGLTFVEAEADVADGTVKNGWFAPFTACYKSTLTEMSVQPDVIDIDHRDIVVRGRATFQRSRDHAPEPVVNAQAYLQGQRNSAAHTDADGRFEYQAVAGSDSVISYVDPSPHAPSCTASTWVNLQTVPQETQISARLVEPTGRINAGDPIVIEGRVLRKAASGMVPAQVTVQAMLDTGPGENDHTYLPDGVSTAADGTFRLQTPAPRSGRLSVRNGSTPFLTENSVPVGEIDVVHPTKFIQFFASKAGSGVVTVQGILSRQEATGLFTLPYRRVIIESSTNGKTWSQQGDALTDGNGQFRTHVATRIEGHWRARYVGEGAEVSSHSPARYVQLYTPTRFAGFNVTPEPVGKGSTVTARGRLLQTSADDGTEFGLANTPVALEFSTDGVRWRTVRQGRTGSDAWATLKAPATTDGQWRMRYAGDAELRAVHSTADHVDVRLRTSVTAFNAAPEPVRKGAMLTVSGRLNRYDTSWGPITGRRKLTVYFRAKGATKWTKVGTVTTDTKGRFSKRYKATKHGSWRVSFAGDLNHLPTVSAADHVNVR</sequence>
<reference evidence="3" key="1">
    <citation type="submission" date="2016-10" db="EMBL/GenBank/DDBJ databases">
        <authorList>
            <person name="Varghese N."/>
            <person name="Submissions S."/>
        </authorList>
    </citation>
    <scope>NUCLEOTIDE SEQUENCE [LARGE SCALE GENOMIC DNA]</scope>
    <source>
        <strain evidence="3">DSM 43163</strain>
    </source>
</reference>
<evidence type="ECO:0008006" key="4">
    <source>
        <dbReference type="Google" id="ProtNLM"/>
    </source>
</evidence>
<evidence type="ECO:0000313" key="3">
    <source>
        <dbReference type="Proteomes" id="UP000236723"/>
    </source>
</evidence>
<feature type="signal peptide" evidence="1">
    <location>
        <begin position="1"/>
        <end position="28"/>
    </location>
</feature>
<gene>
    <name evidence="2" type="ORF">SAMN04489712_105476</name>
</gene>
<evidence type="ECO:0000313" key="2">
    <source>
        <dbReference type="EMBL" id="SEG48447.1"/>
    </source>
</evidence>
<dbReference type="EMBL" id="FNVO01000005">
    <property type="protein sequence ID" value="SEG48447.1"/>
    <property type="molecule type" value="Genomic_DNA"/>
</dbReference>
<evidence type="ECO:0000256" key="1">
    <source>
        <dbReference type="SAM" id="SignalP"/>
    </source>
</evidence>
<proteinExistence type="predicted"/>
<dbReference type="Proteomes" id="UP000236723">
    <property type="component" value="Unassembled WGS sequence"/>
</dbReference>
<name>A0A1H6AK51_9ACTN</name>
<keyword evidence="3" id="KW-1185">Reference proteome</keyword>
<dbReference type="AlphaFoldDB" id="A0A1H6AK51"/>